<proteinExistence type="predicted"/>
<dbReference type="EMBL" id="JBIASD010000002">
    <property type="protein sequence ID" value="MFF3664815.1"/>
    <property type="molecule type" value="Genomic_DNA"/>
</dbReference>
<accession>A0ABW6SM05</accession>
<keyword evidence="2" id="KW-1185">Reference proteome</keyword>
<evidence type="ECO:0000313" key="1">
    <source>
        <dbReference type="EMBL" id="MFF3664815.1"/>
    </source>
</evidence>
<evidence type="ECO:0000313" key="2">
    <source>
        <dbReference type="Proteomes" id="UP001602013"/>
    </source>
</evidence>
<name>A0ABW6SM05_9ACTN</name>
<reference evidence="1 2" key="1">
    <citation type="submission" date="2024-10" db="EMBL/GenBank/DDBJ databases">
        <title>The Natural Products Discovery Center: Release of the First 8490 Sequenced Strains for Exploring Actinobacteria Biosynthetic Diversity.</title>
        <authorList>
            <person name="Kalkreuter E."/>
            <person name="Kautsar S.A."/>
            <person name="Yang D."/>
            <person name="Bader C.D."/>
            <person name="Teijaro C.N."/>
            <person name="Fluegel L."/>
            <person name="Davis C.M."/>
            <person name="Simpson J.R."/>
            <person name="Lauterbach L."/>
            <person name="Steele A.D."/>
            <person name="Gui C."/>
            <person name="Meng S."/>
            <person name="Li G."/>
            <person name="Viehrig K."/>
            <person name="Ye F."/>
            <person name="Su P."/>
            <person name="Kiefer A.F."/>
            <person name="Nichols A."/>
            <person name="Cepeda A.J."/>
            <person name="Yan W."/>
            <person name="Fan B."/>
            <person name="Jiang Y."/>
            <person name="Adhikari A."/>
            <person name="Zheng C.-J."/>
            <person name="Schuster L."/>
            <person name="Cowan T.M."/>
            <person name="Smanski M.J."/>
            <person name="Chevrette M.G."/>
            <person name="De Carvalho L.P.S."/>
            <person name="Shen B."/>
        </authorList>
    </citation>
    <scope>NUCLEOTIDE SEQUENCE [LARGE SCALE GENOMIC DNA]</scope>
    <source>
        <strain evidence="1 2">NPDC002173</strain>
    </source>
</reference>
<protein>
    <submittedName>
        <fullName evidence="1">Cache domain-containing protein</fullName>
    </submittedName>
</protein>
<dbReference type="CDD" id="cd12913">
    <property type="entry name" value="PDC1_MCP_like"/>
    <property type="match status" value="1"/>
</dbReference>
<dbReference type="RefSeq" id="WP_387408859.1">
    <property type="nucleotide sequence ID" value="NZ_JBIASD010000002.1"/>
</dbReference>
<sequence>MTTRSDTVRSVAPPGARPAAALATVPAAPTGSAGAPAGTAVAAALARVRDTAEEVFAALADVRAATAGRARSVRRGGRGLVSSDLAALRPLLFGRLGAIIAGIGFIAAPGLLADAPWYLEWWQESPSGAPVQLLRDLDPSSSAFYDYTHWDWYTGPATGAEHTICGPYVDYLCTDEYSLTLSVPVTLDGVFLGVAAADVFVRRFQAAVVPALREIPVPAFLVNAQGRVVASNTARWVAGSVYRGTEGFAVRGVPGLPLSLVEGTGR</sequence>
<organism evidence="1 2">
    <name type="scientific">Microtetraspora malaysiensis</name>
    <dbReference type="NCBI Taxonomy" id="161358"/>
    <lineage>
        <taxon>Bacteria</taxon>
        <taxon>Bacillati</taxon>
        <taxon>Actinomycetota</taxon>
        <taxon>Actinomycetes</taxon>
        <taxon>Streptosporangiales</taxon>
        <taxon>Streptosporangiaceae</taxon>
        <taxon>Microtetraspora</taxon>
    </lineage>
</organism>
<gene>
    <name evidence="1" type="ORF">ACFYXI_04400</name>
</gene>
<dbReference type="Pfam" id="PF22673">
    <property type="entry name" value="MCP-like_PDC_1"/>
    <property type="match status" value="1"/>
</dbReference>
<comment type="caution">
    <text evidence="1">The sequence shown here is derived from an EMBL/GenBank/DDBJ whole genome shotgun (WGS) entry which is preliminary data.</text>
</comment>
<dbReference type="Proteomes" id="UP001602013">
    <property type="component" value="Unassembled WGS sequence"/>
</dbReference>
<dbReference type="Gene3D" id="3.30.450.20">
    <property type="entry name" value="PAS domain"/>
    <property type="match status" value="1"/>
</dbReference>